<comment type="caution">
    <text evidence="1">The sequence shown here is derived from an EMBL/GenBank/DDBJ whole genome shotgun (WGS) entry which is preliminary data.</text>
</comment>
<gene>
    <name evidence="1" type="ORF">RFI_04808</name>
</gene>
<name>X6P3Z6_RETFI</name>
<evidence type="ECO:0000313" key="1">
    <source>
        <dbReference type="EMBL" id="ETO32307.1"/>
    </source>
</evidence>
<dbReference type="EMBL" id="ASPP01004306">
    <property type="protein sequence ID" value="ETO32307.1"/>
    <property type="molecule type" value="Genomic_DNA"/>
</dbReference>
<keyword evidence="2" id="KW-1185">Reference proteome</keyword>
<reference evidence="1 2" key="1">
    <citation type="journal article" date="2013" name="Curr. Biol.">
        <title>The Genome of the Foraminiferan Reticulomyxa filosa.</title>
        <authorList>
            <person name="Glockner G."/>
            <person name="Hulsmann N."/>
            <person name="Schleicher M."/>
            <person name="Noegel A.A."/>
            <person name="Eichinger L."/>
            <person name="Gallinger C."/>
            <person name="Pawlowski J."/>
            <person name="Sierra R."/>
            <person name="Euteneuer U."/>
            <person name="Pillet L."/>
            <person name="Moustafa A."/>
            <person name="Platzer M."/>
            <person name="Groth M."/>
            <person name="Szafranski K."/>
            <person name="Schliwa M."/>
        </authorList>
    </citation>
    <scope>NUCLEOTIDE SEQUENCE [LARGE SCALE GENOMIC DNA]</scope>
</reference>
<evidence type="ECO:0000313" key="2">
    <source>
        <dbReference type="Proteomes" id="UP000023152"/>
    </source>
</evidence>
<sequence>LFLRFRRLLVLQLEESRWKGTVYVPPQVKFFRYVPSDYSIVNLQRVVVDEDNSHDLPYDLNYALDLIVNHKNWPAILNGSLQNGHEALKGHRLRVWILHNKREWDKQVMNVNYCTKPPPLKLFQANNCYKDLINLDTITDMTPYWETENESKIP</sequence>
<proteinExistence type="predicted"/>
<protein>
    <submittedName>
        <fullName evidence="1">Uncharacterized protein</fullName>
    </submittedName>
</protein>
<dbReference type="Proteomes" id="UP000023152">
    <property type="component" value="Unassembled WGS sequence"/>
</dbReference>
<dbReference type="AlphaFoldDB" id="X6P3Z6"/>
<feature type="non-terminal residue" evidence="1">
    <location>
        <position position="1"/>
    </location>
</feature>
<organism evidence="1 2">
    <name type="scientific">Reticulomyxa filosa</name>
    <dbReference type="NCBI Taxonomy" id="46433"/>
    <lineage>
        <taxon>Eukaryota</taxon>
        <taxon>Sar</taxon>
        <taxon>Rhizaria</taxon>
        <taxon>Retaria</taxon>
        <taxon>Foraminifera</taxon>
        <taxon>Monothalamids</taxon>
        <taxon>Reticulomyxidae</taxon>
        <taxon>Reticulomyxa</taxon>
    </lineage>
</organism>
<accession>X6P3Z6</accession>